<evidence type="ECO:0000259" key="7">
    <source>
        <dbReference type="PROSITE" id="PS50178"/>
    </source>
</evidence>
<dbReference type="Gene3D" id="2.130.10.30">
    <property type="entry name" value="Regulator of chromosome condensation 1/beta-lactamase-inhibitor protein II"/>
    <property type="match status" value="2"/>
</dbReference>
<proteinExistence type="predicted"/>
<accession>A0ABP0KGG6</accession>
<gene>
    <name evidence="8" type="ORF">SCF082_LOCUS17158</name>
</gene>
<feature type="repeat" description="RCC1" evidence="6">
    <location>
        <begin position="138"/>
        <end position="190"/>
    </location>
</feature>
<reference evidence="8 9" key="1">
    <citation type="submission" date="2024-02" db="EMBL/GenBank/DDBJ databases">
        <authorList>
            <person name="Chen Y."/>
            <person name="Shah S."/>
            <person name="Dougan E. K."/>
            <person name="Thang M."/>
            <person name="Chan C."/>
        </authorList>
    </citation>
    <scope>NUCLEOTIDE SEQUENCE [LARGE SCALE GENOMIC DNA]</scope>
</reference>
<organism evidence="8 9">
    <name type="scientific">Durusdinium trenchii</name>
    <dbReference type="NCBI Taxonomy" id="1381693"/>
    <lineage>
        <taxon>Eukaryota</taxon>
        <taxon>Sar</taxon>
        <taxon>Alveolata</taxon>
        <taxon>Dinophyceae</taxon>
        <taxon>Suessiales</taxon>
        <taxon>Symbiodiniaceae</taxon>
        <taxon>Durusdinium</taxon>
    </lineage>
</organism>
<dbReference type="PANTHER" id="PTHR22870:SF466">
    <property type="entry name" value="ANKYRIN REPEAT-CONTAINING PROTEIN"/>
    <property type="match status" value="1"/>
</dbReference>
<evidence type="ECO:0000256" key="4">
    <source>
        <dbReference type="ARBA" id="ARBA00022833"/>
    </source>
</evidence>
<evidence type="ECO:0000256" key="2">
    <source>
        <dbReference type="ARBA" id="ARBA00022737"/>
    </source>
</evidence>
<dbReference type="InterPro" id="IPR013083">
    <property type="entry name" value="Znf_RING/FYVE/PHD"/>
</dbReference>
<feature type="repeat" description="RCC1" evidence="6">
    <location>
        <begin position="85"/>
        <end position="137"/>
    </location>
</feature>
<dbReference type="Proteomes" id="UP001642464">
    <property type="component" value="Unassembled WGS sequence"/>
</dbReference>
<feature type="repeat" description="RCC1" evidence="6">
    <location>
        <begin position="35"/>
        <end position="84"/>
    </location>
</feature>
<comment type="caution">
    <text evidence="8">The sequence shown here is derived from an EMBL/GenBank/DDBJ whole genome shotgun (WGS) entry which is preliminary data.</text>
</comment>
<dbReference type="InterPro" id="IPR017455">
    <property type="entry name" value="Znf_FYVE-rel"/>
</dbReference>
<dbReference type="SUPFAM" id="SSF57903">
    <property type="entry name" value="FYVE/PHD zinc finger"/>
    <property type="match status" value="1"/>
</dbReference>
<dbReference type="Pfam" id="PF01363">
    <property type="entry name" value="FYVE"/>
    <property type="match status" value="1"/>
</dbReference>
<dbReference type="InterPro" id="IPR051210">
    <property type="entry name" value="Ub_ligase/GEF_domain"/>
</dbReference>
<dbReference type="Gene3D" id="3.30.40.10">
    <property type="entry name" value="Zinc/RING finger domain, C3HC4 (zinc finger)"/>
    <property type="match status" value="1"/>
</dbReference>
<dbReference type="SMART" id="SM00064">
    <property type="entry name" value="FYVE"/>
    <property type="match status" value="1"/>
</dbReference>
<dbReference type="Pfam" id="PF25390">
    <property type="entry name" value="WD40_RLD"/>
    <property type="match status" value="1"/>
</dbReference>
<evidence type="ECO:0000256" key="6">
    <source>
        <dbReference type="PROSITE-ProRule" id="PRU00235"/>
    </source>
</evidence>
<dbReference type="PRINTS" id="PR00633">
    <property type="entry name" value="RCCNDNSATION"/>
</dbReference>
<keyword evidence="1" id="KW-0479">Metal-binding</keyword>
<dbReference type="PROSITE" id="PS00626">
    <property type="entry name" value="RCC1_2"/>
    <property type="match status" value="1"/>
</dbReference>
<feature type="domain" description="FYVE-type" evidence="7">
    <location>
        <begin position="333"/>
        <end position="393"/>
    </location>
</feature>
<dbReference type="InterPro" id="IPR000408">
    <property type="entry name" value="Reg_chr_condens"/>
</dbReference>
<dbReference type="EMBL" id="CAXAMM010011243">
    <property type="protein sequence ID" value="CAK9025609.1"/>
    <property type="molecule type" value="Genomic_DNA"/>
</dbReference>
<keyword evidence="9" id="KW-1185">Reference proteome</keyword>
<keyword evidence="2" id="KW-0677">Repeat</keyword>
<dbReference type="InterPro" id="IPR000306">
    <property type="entry name" value="Znf_FYVE"/>
</dbReference>
<evidence type="ECO:0000313" key="8">
    <source>
        <dbReference type="EMBL" id="CAK9025609.1"/>
    </source>
</evidence>
<dbReference type="PANTHER" id="PTHR22870">
    <property type="entry name" value="REGULATOR OF CHROMOSOME CONDENSATION"/>
    <property type="match status" value="1"/>
</dbReference>
<dbReference type="PROSITE" id="PS50012">
    <property type="entry name" value="RCC1_3"/>
    <property type="match status" value="4"/>
</dbReference>
<keyword evidence="4" id="KW-0862">Zinc</keyword>
<dbReference type="PROSITE" id="PS50178">
    <property type="entry name" value="ZF_FYVE"/>
    <property type="match status" value="1"/>
</dbReference>
<evidence type="ECO:0000256" key="3">
    <source>
        <dbReference type="ARBA" id="ARBA00022771"/>
    </source>
</evidence>
<dbReference type="InterPro" id="IPR009091">
    <property type="entry name" value="RCC1/BLIP-II"/>
</dbReference>
<dbReference type="SUPFAM" id="SSF50985">
    <property type="entry name" value="RCC1/BLIP-II"/>
    <property type="match status" value="1"/>
</dbReference>
<evidence type="ECO:0000256" key="1">
    <source>
        <dbReference type="ARBA" id="ARBA00022723"/>
    </source>
</evidence>
<evidence type="ECO:0000256" key="5">
    <source>
        <dbReference type="PROSITE-ProRule" id="PRU00091"/>
    </source>
</evidence>
<dbReference type="InterPro" id="IPR058923">
    <property type="entry name" value="RCC1-like_dom"/>
</dbReference>
<protein>
    <submittedName>
        <fullName evidence="8">RCC1 and FYVE domains-containing protein 1 (Protein Praf4)</fullName>
    </submittedName>
</protein>
<dbReference type="InterPro" id="IPR011011">
    <property type="entry name" value="Znf_FYVE_PHD"/>
</dbReference>
<feature type="repeat" description="RCC1" evidence="6">
    <location>
        <begin position="191"/>
        <end position="240"/>
    </location>
</feature>
<keyword evidence="3 5" id="KW-0863">Zinc-finger</keyword>
<sequence length="393" mass="41347">MEAAEGLELVESLLRIHVRAVACGAMHSLACSSQGEVWAWGNGGSGRLGLGHTAHVVRPAKVPQLASIRALACGDGHSLAVSAQGKLWAFGCNVRNQLGVEEAWQDRCLPTPVCNLEDRHVVAVVAGHAHSACLDSTGALFTWGAGDVGCLAHGGGEDHAAPAQVRQLPSSSRVTALWSGSFHMGVVMGNRDLFAWGLGTSGQLGHGSFATAFVPKRVDLTSAVVSVDGSVAHTLIVTERSGVLACGQVDASHKVPVPTMLPALRGLDVQSVVCGGFQSLARTGPGGNSLLYWDGPPSGEHVELAGPRRMQTLGVSCGGQHVLVVVAKQWLKQSEVSHCMECRLEFGFTQFKHVCRSCRKIVHSSCSSHRKALPEQGFQDPVRVCDSCARAII</sequence>
<name>A0ABP0KGG6_9DINO</name>
<evidence type="ECO:0000313" key="9">
    <source>
        <dbReference type="Proteomes" id="UP001642464"/>
    </source>
</evidence>